<reference evidence="3 4" key="1">
    <citation type="submission" date="2024-05" db="EMBL/GenBank/DDBJ databases">
        <title>A draft genome resource for the thread blight pathogen Marasmius tenuissimus strain MS-2.</title>
        <authorList>
            <person name="Yulfo-Soto G.E."/>
            <person name="Baruah I.K."/>
            <person name="Amoako-Attah I."/>
            <person name="Bukari Y."/>
            <person name="Meinhardt L.W."/>
            <person name="Bailey B.A."/>
            <person name="Cohen S.P."/>
        </authorList>
    </citation>
    <scope>NUCLEOTIDE SEQUENCE [LARGE SCALE GENOMIC DNA]</scope>
    <source>
        <strain evidence="3 4">MS-2</strain>
    </source>
</reference>
<proteinExistence type="predicted"/>
<feature type="chain" id="PRO_5046892971" evidence="2">
    <location>
        <begin position="18"/>
        <end position="205"/>
    </location>
</feature>
<feature type="signal peptide" evidence="2">
    <location>
        <begin position="1"/>
        <end position="17"/>
    </location>
</feature>
<evidence type="ECO:0000313" key="4">
    <source>
        <dbReference type="Proteomes" id="UP001437256"/>
    </source>
</evidence>
<name>A0ABR3AAU0_9AGAR</name>
<evidence type="ECO:0000256" key="1">
    <source>
        <dbReference type="SAM" id="MobiDB-lite"/>
    </source>
</evidence>
<feature type="compositionally biased region" description="Basic and acidic residues" evidence="1">
    <location>
        <begin position="21"/>
        <end position="30"/>
    </location>
</feature>
<dbReference type="Gene3D" id="2.170.15.10">
    <property type="entry name" value="Proaerolysin, chain A, domain 3"/>
    <property type="match status" value="1"/>
</dbReference>
<sequence length="205" mass="22408">MQFSMFVTLALAAFASAATIETRKDKDRPDPAGLQHCPGNNPGDADRCTFEMLQAGPDSIITEIVGTPVDNCMGGTTDLKTTIGGDKSVSQTWKYGVTTGFSAKGGEELPIGVSFESSDKWSNTETRTFRQNIQVTIRPGYKAALIAKITAKTYLGRVRINYGDRSGDPGKNDYHYIWYHNGVGSIQPTDQVIYDQRIVPCSQEI</sequence>
<comment type="caution">
    <text evidence="3">The sequence shown here is derived from an EMBL/GenBank/DDBJ whole genome shotgun (WGS) entry which is preliminary data.</text>
</comment>
<protein>
    <submittedName>
        <fullName evidence="3">Uncharacterized protein</fullName>
    </submittedName>
</protein>
<keyword evidence="4" id="KW-1185">Reference proteome</keyword>
<organism evidence="3 4">
    <name type="scientific">Marasmius tenuissimus</name>
    <dbReference type="NCBI Taxonomy" id="585030"/>
    <lineage>
        <taxon>Eukaryota</taxon>
        <taxon>Fungi</taxon>
        <taxon>Dikarya</taxon>
        <taxon>Basidiomycota</taxon>
        <taxon>Agaricomycotina</taxon>
        <taxon>Agaricomycetes</taxon>
        <taxon>Agaricomycetidae</taxon>
        <taxon>Agaricales</taxon>
        <taxon>Marasmiineae</taxon>
        <taxon>Marasmiaceae</taxon>
        <taxon>Marasmius</taxon>
    </lineage>
</organism>
<accession>A0ABR3AAU0</accession>
<dbReference type="SUPFAM" id="SSF56973">
    <property type="entry name" value="Aerolisin/ETX pore-forming domain"/>
    <property type="match status" value="1"/>
</dbReference>
<evidence type="ECO:0000313" key="3">
    <source>
        <dbReference type="EMBL" id="KAL0070484.1"/>
    </source>
</evidence>
<evidence type="ECO:0000256" key="2">
    <source>
        <dbReference type="SAM" id="SignalP"/>
    </source>
</evidence>
<keyword evidence="2" id="KW-0732">Signal</keyword>
<dbReference type="Proteomes" id="UP001437256">
    <property type="component" value="Unassembled WGS sequence"/>
</dbReference>
<dbReference type="EMBL" id="JBBXMP010000006">
    <property type="protein sequence ID" value="KAL0070484.1"/>
    <property type="molecule type" value="Genomic_DNA"/>
</dbReference>
<gene>
    <name evidence="3" type="ORF">AAF712_002316</name>
</gene>
<feature type="region of interest" description="Disordered" evidence="1">
    <location>
        <begin position="21"/>
        <end position="41"/>
    </location>
</feature>